<dbReference type="PANTHER" id="PTHR31680">
    <property type="entry name" value="LONGIFOLIA PROTEIN"/>
    <property type="match status" value="1"/>
</dbReference>
<organism evidence="3 4">
    <name type="scientific">Hibiscus syriacus</name>
    <name type="common">Rose of Sharon</name>
    <dbReference type="NCBI Taxonomy" id="106335"/>
    <lineage>
        <taxon>Eukaryota</taxon>
        <taxon>Viridiplantae</taxon>
        <taxon>Streptophyta</taxon>
        <taxon>Embryophyta</taxon>
        <taxon>Tracheophyta</taxon>
        <taxon>Spermatophyta</taxon>
        <taxon>Magnoliopsida</taxon>
        <taxon>eudicotyledons</taxon>
        <taxon>Gunneridae</taxon>
        <taxon>Pentapetalae</taxon>
        <taxon>rosids</taxon>
        <taxon>malvids</taxon>
        <taxon>Malvales</taxon>
        <taxon>Malvaceae</taxon>
        <taxon>Malvoideae</taxon>
        <taxon>Hibiscus</taxon>
    </lineage>
</organism>
<comment type="caution">
    <text evidence="3">The sequence shown here is derived from an EMBL/GenBank/DDBJ whole genome shotgun (WGS) entry which is preliminary data.</text>
</comment>
<dbReference type="PANTHER" id="PTHR31680:SF4">
    <property type="entry name" value="LONGIFOLIA PROTEIN"/>
    <property type="match status" value="1"/>
</dbReference>
<dbReference type="EMBL" id="VEPZ02001559">
    <property type="protein sequence ID" value="KAE8668013.1"/>
    <property type="molecule type" value="Genomic_DNA"/>
</dbReference>
<proteinExistence type="predicted"/>
<evidence type="ECO:0000259" key="2">
    <source>
        <dbReference type="Pfam" id="PF14383"/>
    </source>
</evidence>
<protein>
    <recommendedName>
        <fullName evidence="2">DUF3741 domain-containing protein</fullName>
    </recommendedName>
</protein>
<feature type="region of interest" description="Disordered" evidence="1">
    <location>
        <begin position="320"/>
        <end position="349"/>
    </location>
</feature>
<dbReference type="InterPro" id="IPR033334">
    <property type="entry name" value="LNG1/2"/>
</dbReference>
<gene>
    <name evidence="3" type="ORF">F3Y22_tig00112349pilonHSYRG00018</name>
</gene>
<evidence type="ECO:0000256" key="1">
    <source>
        <dbReference type="SAM" id="MobiDB-lite"/>
    </source>
</evidence>
<evidence type="ECO:0000313" key="4">
    <source>
        <dbReference type="Proteomes" id="UP000436088"/>
    </source>
</evidence>
<keyword evidence="4" id="KW-1185">Reference proteome</keyword>
<evidence type="ECO:0000313" key="3">
    <source>
        <dbReference type="EMBL" id="KAE8668013.1"/>
    </source>
</evidence>
<dbReference type="Proteomes" id="UP000436088">
    <property type="component" value="Unassembled WGS sequence"/>
</dbReference>
<reference evidence="3" key="1">
    <citation type="submission" date="2019-09" db="EMBL/GenBank/DDBJ databases">
        <title>Draft genome information of white flower Hibiscus syriacus.</title>
        <authorList>
            <person name="Kim Y.-M."/>
        </authorList>
    </citation>
    <scope>NUCLEOTIDE SEQUENCE [LARGE SCALE GENOMIC DNA]</scope>
    <source>
        <strain evidence="3">YM2019G1</strain>
    </source>
</reference>
<dbReference type="Pfam" id="PF14383">
    <property type="entry name" value="VARLMGL"/>
    <property type="match status" value="1"/>
</dbReference>
<sequence length="384" mass="42966">MMIIISEQCGIQLDSDNEAEIQAFSRNQTMLQRHSRCNSDLQPHSRATSFRLSTCLVSTQDSREINRRPLNAIARLMGLESMPYSSSAGVEDNNPLLQPLRSNDPSMMMEATTWVYSEIVKRLKEVGFKEPANPAALAEILVEIPVKGPLKIEDKNPLLQSLRSNDPNRPTPICSEVEERWKDIEFKQPRQYLGALQHILEQLQAKGLLKTEHLVQKLGRLNSTHDEVSTDYIASLCENTNPDHIYISEILLASGLLLRDLGSDSTTFHLHPSGHRSTRSYSSFWSKPKQALCIQKKIATLERSSGSLCRALDELQRAGKEDPQYTKASKGTLSGDGAVSSQEIKLQHGGRDGWPEKCFVGRCIVSIGELDGFQRLVLQDGSQR</sequence>
<feature type="domain" description="DUF3741" evidence="2">
    <location>
        <begin position="73"/>
        <end position="86"/>
    </location>
</feature>
<name>A0A6A2X0A2_HIBSY</name>
<accession>A0A6A2X0A2</accession>
<dbReference type="AlphaFoldDB" id="A0A6A2X0A2"/>
<dbReference type="GO" id="GO:0051513">
    <property type="term" value="P:regulation of monopolar cell growth"/>
    <property type="evidence" value="ECO:0007669"/>
    <property type="project" value="InterPro"/>
</dbReference>
<dbReference type="InterPro" id="IPR032795">
    <property type="entry name" value="DUF3741-assoc"/>
</dbReference>